<proteinExistence type="predicted"/>
<evidence type="ECO:0000256" key="1">
    <source>
        <dbReference type="SAM" id="MobiDB-lite"/>
    </source>
</evidence>
<feature type="region of interest" description="Disordered" evidence="1">
    <location>
        <begin position="1"/>
        <end position="24"/>
    </location>
</feature>
<name>A0A1H4GAP8_9RHOB</name>
<dbReference type="AlphaFoldDB" id="A0A1H4GAP8"/>
<organism evidence="2 3">
    <name type="scientific">Rubrimonas cliftonensis</name>
    <dbReference type="NCBI Taxonomy" id="89524"/>
    <lineage>
        <taxon>Bacteria</taxon>
        <taxon>Pseudomonadati</taxon>
        <taxon>Pseudomonadota</taxon>
        <taxon>Alphaproteobacteria</taxon>
        <taxon>Rhodobacterales</taxon>
        <taxon>Paracoccaceae</taxon>
        <taxon>Rubrimonas</taxon>
    </lineage>
</organism>
<reference evidence="2 3" key="1">
    <citation type="submission" date="2016-10" db="EMBL/GenBank/DDBJ databases">
        <authorList>
            <person name="de Groot N.N."/>
        </authorList>
    </citation>
    <scope>NUCLEOTIDE SEQUENCE [LARGE SCALE GENOMIC DNA]</scope>
    <source>
        <strain evidence="2 3">DSM 15345</strain>
    </source>
</reference>
<gene>
    <name evidence="2" type="ORF">SAMN05444370_1468</name>
</gene>
<protein>
    <recommendedName>
        <fullName evidence="4">Helix-turn-helix domain-containing protein</fullName>
    </recommendedName>
</protein>
<evidence type="ECO:0000313" key="2">
    <source>
        <dbReference type="EMBL" id="SEB06507.1"/>
    </source>
</evidence>
<sequence length="133" mass="14406">MPPPPVPQMPPRTPRRPSPVAKTPVSATLTEVAKHWRVDVETARRVLGAKGVQDQETHAKPRYLWRDIWAIERAGALAGAAWPDTTTPLCTAIAAGEALDQDASTARRYANSGRLPATRLGPKLLRIHPAGLP</sequence>
<evidence type="ECO:0008006" key="4">
    <source>
        <dbReference type="Google" id="ProtNLM"/>
    </source>
</evidence>
<dbReference type="STRING" id="89524.SAMN05444370_1468"/>
<dbReference type="Proteomes" id="UP000198703">
    <property type="component" value="Unassembled WGS sequence"/>
</dbReference>
<keyword evidence="3" id="KW-1185">Reference proteome</keyword>
<accession>A0A1H4GAP8</accession>
<feature type="compositionally biased region" description="Pro residues" evidence="1">
    <location>
        <begin position="1"/>
        <end position="12"/>
    </location>
</feature>
<dbReference type="EMBL" id="FNQM01000046">
    <property type="protein sequence ID" value="SEB06507.1"/>
    <property type="molecule type" value="Genomic_DNA"/>
</dbReference>
<evidence type="ECO:0000313" key="3">
    <source>
        <dbReference type="Proteomes" id="UP000198703"/>
    </source>
</evidence>